<accession>A0AAV2JS73</accession>
<keyword evidence="3" id="KW-1185">Reference proteome</keyword>
<feature type="region of interest" description="Disordered" evidence="1">
    <location>
        <begin position="47"/>
        <end position="82"/>
    </location>
</feature>
<gene>
    <name evidence="2" type="ORF">KC01_LOCUS11243</name>
</gene>
<proteinExistence type="predicted"/>
<organism evidence="2 3">
    <name type="scientific">Knipowitschia caucasica</name>
    <name type="common">Caucasian dwarf goby</name>
    <name type="synonym">Pomatoschistus caucasicus</name>
    <dbReference type="NCBI Taxonomy" id="637954"/>
    <lineage>
        <taxon>Eukaryota</taxon>
        <taxon>Metazoa</taxon>
        <taxon>Chordata</taxon>
        <taxon>Craniata</taxon>
        <taxon>Vertebrata</taxon>
        <taxon>Euteleostomi</taxon>
        <taxon>Actinopterygii</taxon>
        <taxon>Neopterygii</taxon>
        <taxon>Teleostei</taxon>
        <taxon>Neoteleostei</taxon>
        <taxon>Acanthomorphata</taxon>
        <taxon>Gobiaria</taxon>
        <taxon>Gobiiformes</taxon>
        <taxon>Gobioidei</taxon>
        <taxon>Gobiidae</taxon>
        <taxon>Gobiinae</taxon>
        <taxon>Knipowitschia</taxon>
    </lineage>
</organism>
<sequence length="82" mass="8846">MREGAREGGGACSPCGKLIENILANASQISLPLFGNSDPDRAQLPPANVNRQGRSACKRGGGTHAQESKRKRTNPQIYYIQH</sequence>
<evidence type="ECO:0000256" key="1">
    <source>
        <dbReference type="SAM" id="MobiDB-lite"/>
    </source>
</evidence>
<name>A0AAV2JS73_KNICA</name>
<evidence type="ECO:0000313" key="3">
    <source>
        <dbReference type="Proteomes" id="UP001497482"/>
    </source>
</evidence>
<evidence type="ECO:0000313" key="2">
    <source>
        <dbReference type="EMBL" id="CAL1580394.1"/>
    </source>
</evidence>
<dbReference type="EMBL" id="OZ035836">
    <property type="protein sequence ID" value="CAL1580394.1"/>
    <property type="molecule type" value="Genomic_DNA"/>
</dbReference>
<dbReference type="AlphaFoldDB" id="A0AAV2JS73"/>
<reference evidence="2 3" key="1">
    <citation type="submission" date="2024-04" db="EMBL/GenBank/DDBJ databases">
        <authorList>
            <person name="Waldvogel A.-M."/>
            <person name="Schoenle A."/>
        </authorList>
    </citation>
    <scope>NUCLEOTIDE SEQUENCE [LARGE SCALE GENOMIC DNA]</scope>
</reference>
<dbReference type="Proteomes" id="UP001497482">
    <property type="component" value="Chromosome 14"/>
</dbReference>
<protein>
    <submittedName>
        <fullName evidence="2">Uncharacterized protein</fullName>
    </submittedName>
</protein>